<dbReference type="CDD" id="cd00082">
    <property type="entry name" value="HisKA"/>
    <property type="match status" value="1"/>
</dbReference>
<dbReference type="CDD" id="cd16922">
    <property type="entry name" value="HATPase_EvgS-ArcB-TorS-like"/>
    <property type="match status" value="1"/>
</dbReference>
<comment type="subcellular location">
    <subcellularLocation>
        <location evidence="2">Membrane</location>
    </subcellularLocation>
</comment>
<feature type="domain" description="HAMP" evidence="10">
    <location>
        <begin position="184"/>
        <end position="237"/>
    </location>
</feature>
<proteinExistence type="predicted"/>
<sequence>MYRLSIKTKLSAVISTLVLSFIAFNLLYYPRWVEQQIRIQAELSARQVAETASYALSPAVSTGNTRDIARVLQGVQNIPSFRFSAVYGAGGEALDSTPTTPDWVMGQMLKDGVSQTYTRGESNMLVVVAPVFYEEPRADQVGSLVIGFTTEGTQRAVRENIRASLAVGLVTLVVGIGVAVFLSNRYLRPVIQLTEAAQKVAQGNFETVSVKVSTRDEIQDLSQSFEVMTDKLRVSRDEIERQNRLLEYRVQERTRQLMETIWELEEIRANLERLVQERTRGLEQSQEELRAWASTLEEKVQEKTQELRELNDSLLTSYQRLKEVDRLKDEFLANMSHELRTPLNSIIGFSGMLMQDPEGRLSREGKEDLQIIYQNGRSLLGLIDSILDLSKIEAGKMELELEEVDPLLLLDEVKAMAAGLIQDRPISLVYQRPQGAACVMGDRNRLRQVFTNLVGNAIKFTEAGSVRISAVLGAGSLQISIEDTGIGMTTAELERLFKPFQQVDGSITRRFGGTGLGLAISQRFMGLMNGQIRVTSRKGEGSTFVVEMPLCGEASA</sequence>
<dbReference type="PRINTS" id="PR00344">
    <property type="entry name" value="BCTRLSENSOR"/>
</dbReference>
<dbReference type="Pfam" id="PF00672">
    <property type="entry name" value="HAMP"/>
    <property type="match status" value="1"/>
</dbReference>
<evidence type="ECO:0000256" key="3">
    <source>
        <dbReference type="ARBA" id="ARBA00012438"/>
    </source>
</evidence>
<dbReference type="PROSITE" id="PS50885">
    <property type="entry name" value="HAMP"/>
    <property type="match status" value="1"/>
</dbReference>
<dbReference type="Gene3D" id="3.30.565.10">
    <property type="entry name" value="Histidine kinase-like ATPase, C-terminal domain"/>
    <property type="match status" value="1"/>
</dbReference>
<dbReference type="EMBL" id="AP027079">
    <property type="protein sequence ID" value="BDU69423.1"/>
    <property type="molecule type" value="Genomic_DNA"/>
</dbReference>
<evidence type="ECO:0000256" key="6">
    <source>
        <dbReference type="ARBA" id="ARBA00022777"/>
    </source>
</evidence>
<protein>
    <recommendedName>
        <fullName evidence="3">histidine kinase</fullName>
        <ecNumber evidence="3">2.7.13.3</ecNumber>
    </recommendedName>
</protein>
<feature type="transmembrane region" description="Helical" evidence="8">
    <location>
        <begin position="12"/>
        <end position="29"/>
    </location>
</feature>
<evidence type="ECO:0000313" key="12">
    <source>
        <dbReference type="Proteomes" id="UP001242010"/>
    </source>
</evidence>
<dbReference type="Gene3D" id="1.10.287.130">
    <property type="match status" value="1"/>
</dbReference>
<gene>
    <name evidence="11" type="ORF">GETHOR_15240</name>
</gene>
<evidence type="ECO:0000313" key="11">
    <source>
        <dbReference type="EMBL" id="BDU69423.1"/>
    </source>
</evidence>
<evidence type="ECO:0000256" key="4">
    <source>
        <dbReference type="ARBA" id="ARBA00022553"/>
    </source>
</evidence>
<feature type="domain" description="Histidine kinase" evidence="9">
    <location>
        <begin position="334"/>
        <end position="552"/>
    </location>
</feature>
<name>A0ABN6UX86_9BACT</name>
<keyword evidence="12" id="KW-1185">Reference proteome</keyword>
<dbReference type="SUPFAM" id="SSF158472">
    <property type="entry name" value="HAMP domain-like"/>
    <property type="match status" value="1"/>
</dbReference>
<evidence type="ECO:0000259" key="10">
    <source>
        <dbReference type="PROSITE" id="PS50885"/>
    </source>
</evidence>
<evidence type="ECO:0000256" key="7">
    <source>
        <dbReference type="SAM" id="Coils"/>
    </source>
</evidence>
<dbReference type="PANTHER" id="PTHR43047:SF78">
    <property type="entry name" value="SENSORY_REGULATORY PROTEIN RPFC"/>
    <property type="match status" value="1"/>
</dbReference>
<dbReference type="InterPro" id="IPR003594">
    <property type="entry name" value="HATPase_dom"/>
</dbReference>
<dbReference type="Gene3D" id="6.10.340.10">
    <property type="match status" value="1"/>
</dbReference>
<keyword evidence="8" id="KW-1133">Transmembrane helix</keyword>
<dbReference type="InterPro" id="IPR036097">
    <property type="entry name" value="HisK_dim/P_sf"/>
</dbReference>
<feature type="transmembrane region" description="Helical" evidence="8">
    <location>
        <begin position="163"/>
        <end position="182"/>
    </location>
</feature>
<feature type="coiled-coil region" evidence="7">
    <location>
        <begin position="257"/>
        <end position="313"/>
    </location>
</feature>
<reference evidence="12" key="1">
    <citation type="journal article" date="2023" name="Int. J. Syst. Evol. Microbiol.">
        <title>Mesoterricola silvestris gen. nov., sp. nov., Mesoterricola sediminis sp. nov., Geothrix oryzae sp. nov., Geothrix edaphica sp. nov., Geothrix rubra sp. nov., and Geothrix limicola sp. nov., six novel members of Acidobacteriota isolated from soils.</title>
        <authorList>
            <person name="Itoh H."/>
            <person name="Sugisawa Y."/>
            <person name="Mise K."/>
            <person name="Xu Z."/>
            <person name="Kuniyasu M."/>
            <person name="Ushijima N."/>
            <person name="Kawano K."/>
            <person name="Kobayashi E."/>
            <person name="Shiratori Y."/>
            <person name="Masuda Y."/>
            <person name="Senoo K."/>
        </authorList>
    </citation>
    <scope>NUCLEOTIDE SEQUENCE [LARGE SCALE GENOMIC DNA]</scope>
    <source>
        <strain evidence="12">Red222</strain>
    </source>
</reference>
<organism evidence="11 12">
    <name type="scientific">Geothrix oryzae</name>
    <dbReference type="NCBI Taxonomy" id="2927975"/>
    <lineage>
        <taxon>Bacteria</taxon>
        <taxon>Pseudomonadati</taxon>
        <taxon>Acidobacteriota</taxon>
        <taxon>Holophagae</taxon>
        <taxon>Holophagales</taxon>
        <taxon>Holophagaceae</taxon>
        <taxon>Geothrix</taxon>
    </lineage>
</organism>
<keyword evidence="7" id="KW-0175">Coiled coil</keyword>
<keyword evidence="6" id="KW-0418">Kinase</keyword>
<dbReference type="EC" id="2.7.13.3" evidence="3"/>
<keyword evidence="8" id="KW-0812">Transmembrane</keyword>
<dbReference type="InterPro" id="IPR003661">
    <property type="entry name" value="HisK_dim/P_dom"/>
</dbReference>
<keyword evidence="8" id="KW-0472">Membrane</keyword>
<dbReference type="Pfam" id="PF00512">
    <property type="entry name" value="HisKA"/>
    <property type="match status" value="1"/>
</dbReference>
<dbReference type="InterPro" id="IPR036890">
    <property type="entry name" value="HATPase_C_sf"/>
</dbReference>
<dbReference type="Pfam" id="PF02518">
    <property type="entry name" value="HATPase_c"/>
    <property type="match status" value="1"/>
</dbReference>
<dbReference type="RefSeq" id="WP_286353149.1">
    <property type="nucleotide sequence ID" value="NZ_AP027079.1"/>
</dbReference>
<accession>A0ABN6UX86</accession>
<dbReference type="InterPro" id="IPR005467">
    <property type="entry name" value="His_kinase_dom"/>
</dbReference>
<keyword evidence="5" id="KW-0808">Transferase</keyword>
<dbReference type="SMART" id="SM00304">
    <property type="entry name" value="HAMP"/>
    <property type="match status" value="1"/>
</dbReference>
<evidence type="ECO:0000256" key="1">
    <source>
        <dbReference type="ARBA" id="ARBA00000085"/>
    </source>
</evidence>
<evidence type="ECO:0000256" key="2">
    <source>
        <dbReference type="ARBA" id="ARBA00004370"/>
    </source>
</evidence>
<dbReference type="PROSITE" id="PS50109">
    <property type="entry name" value="HIS_KIN"/>
    <property type="match status" value="1"/>
</dbReference>
<comment type="catalytic activity">
    <reaction evidence="1">
        <text>ATP + protein L-histidine = ADP + protein N-phospho-L-histidine.</text>
        <dbReference type="EC" id="2.7.13.3"/>
    </reaction>
</comment>
<keyword evidence="4" id="KW-0597">Phosphoprotein</keyword>
<dbReference type="SUPFAM" id="SSF47384">
    <property type="entry name" value="Homodimeric domain of signal transducing histidine kinase"/>
    <property type="match status" value="1"/>
</dbReference>
<dbReference type="SMART" id="SM00387">
    <property type="entry name" value="HATPase_c"/>
    <property type="match status" value="1"/>
</dbReference>
<evidence type="ECO:0000256" key="8">
    <source>
        <dbReference type="SAM" id="Phobius"/>
    </source>
</evidence>
<evidence type="ECO:0000256" key="5">
    <source>
        <dbReference type="ARBA" id="ARBA00022679"/>
    </source>
</evidence>
<dbReference type="CDD" id="cd06225">
    <property type="entry name" value="HAMP"/>
    <property type="match status" value="1"/>
</dbReference>
<evidence type="ECO:0000259" key="9">
    <source>
        <dbReference type="PROSITE" id="PS50109"/>
    </source>
</evidence>
<dbReference type="SMART" id="SM00388">
    <property type="entry name" value="HisKA"/>
    <property type="match status" value="1"/>
</dbReference>
<dbReference type="SUPFAM" id="SSF55874">
    <property type="entry name" value="ATPase domain of HSP90 chaperone/DNA topoisomerase II/histidine kinase"/>
    <property type="match status" value="1"/>
</dbReference>
<dbReference type="Proteomes" id="UP001242010">
    <property type="component" value="Chromosome"/>
</dbReference>
<dbReference type="PANTHER" id="PTHR43047">
    <property type="entry name" value="TWO-COMPONENT HISTIDINE PROTEIN KINASE"/>
    <property type="match status" value="1"/>
</dbReference>
<dbReference type="InterPro" id="IPR003660">
    <property type="entry name" value="HAMP_dom"/>
</dbReference>
<dbReference type="InterPro" id="IPR004358">
    <property type="entry name" value="Sig_transdc_His_kin-like_C"/>
</dbReference>